<reference evidence="6 7" key="1">
    <citation type="submission" date="2024-02" db="EMBL/GenBank/DDBJ databases">
        <authorList>
            <person name="Chen Y."/>
            <person name="Shah S."/>
            <person name="Dougan E. K."/>
            <person name="Thang M."/>
            <person name="Chan C."/>
        </authorList>
    </citation>
    <scope>NUCLEOTIDE SEQUENCE [LARGE SCALE GENOMIC DNA]</scope>
</reference>
<comment type="caution">
    <text evidence="6">The sequence shown here is derived from an EMBL/GenBank/DDBJ whole genome shotgun (WGS) entry which is preliminary data.</text>
</comment>
<dbReference type="Proteomes" id="UP001642484">
    <property type="component" value="Unassembled WGS sequence"/>
</dbReference>
<dbReference type="PANTHER" id="PTHR45984:SF1">
    <property type="entry name" value="SPAG1 AXONEMAL DYNEIN ASSEMBLY FACTOR"/>
    <property type="match status" value="1"/>
</dbReference>
<dbReference type="PANTHER" id="PTHR45984">
    <property type="entry name" value="RNA (RNA) POLYMERASE II ASSOCIATED PROTEIN HOMOLOG"/>
    <property type="match status" value="1"/>
</dbReference>
<dbReference type="Gene3D" id="1.25.40.10">
    <property type="entry name" value="Tetratricopeptide repeat domain"/>
    <property type="match status" value="2"/>
</dbReference>
<evidence type="ECO:0000313" key="6">
    <source>
        <dbReference type="EMBL" id="CAK9071778.1"/>
    </source>
</evidence>
<comment type="subcellular location">
    <subcellularLocation>
        <location evidence="1">Cytoplasm</location>
    </subcellularLocation>
</comment>
<gene>
    <name evidence="6" type="ORF">CCMP2556_LOCUS35280</name>
</gene>
<organism evidence="6 7">
    <name type="scientific">Durusdinium trenchii</name>
    <dbReference type="NCBI Taxonomy" id="1381693"/>
    <lineage>
        <taxon>Eukaryota</taxon>
        <taxon>Sar</taxon>
        <taxon>Alveolata</taxon>
        <taxon>Dinophyceae</taxon>
        <taxon>Suessiales</taxon>
        <taxon>Symbiodiniaceae</taxon>
        <taxon>Durusdinium</taxon>
    </lineage>
</organism>
<evidence type="ECO:0000256" key="1">
    <source>
        <dbReference type="ARBA" id="ARBA00004496"/>
    </source>
</evidence>
<protein>
    <submittedName>
        <fullName evidence="6">Uncharacterized protein</fullName>
    </submittedName>
</protein>
<evidence type="ECO:0000256" key="4">
    <source>
        <dbReference type="ARBA" id="ARBA00022803"/>
    </source>
</evidence>
<keyword evidence="2" id="KW-0963">Cytoplasm</keyword>
<dbReference type="Pfam" id="PF14559">
    <property type="entry name" value="TPR_19"/>
    <property type="match status" value="1"/>
</dbReference>
<dbReference type="InterPro" id="IPR011990">
    <property type="entry name" value="TPR-like_helical_dom_sf"/>
</dbReference>
<evidence type="ECO:0000313" key="7">
    <source>
        <dbReference type="Proteomes" id="UP001642484"/>
    </source>
</evidence>
<evidence type="ECO:0000256" key="2">
    <source>
        <dbReference type="ARBA" id="ARBA00022490"/>
    </source>
</evidence>
<dbReference type="SMART" id="SM00028">
    <property type="entry name" value="TPR"/>
    <property type="match status" value="3"/>
</dbReference>
<sequence>MVSGRSPNQKVKTLLEIKDAANALLEEGHAQEAAEQYSIALLRLKELAQEVQSGESVTLKALLLANRSQANLKLEDWEQALADAEACLAIQPDHPKALHRRSVAKEALDRAAQRRSHGEALKQALFCKSAGNQLLAERHFEAAGQRYSEGLEWLEDLELSGPALEVHLALLANRCQASLKRSRWSEALQDAEAVLSREPSHAKARYRRAKALLELGQCEEATLAVEELDASNEDVAELLRRLAAPAERRPAAAGHASTVETVEAETTELVRGRHTVVERQVEEDAEAKRLWKEAEKAWARQDYRRAISFAEGAQLELEWLRAEEQREKARPLAQQLLAVHVMQVRCHVALRDFATARGWALRALQFHRHEEERLQETFGMAHALRSSAPLLETMEAVAMGVEALHSFSAPLEPHLKSLEQADFCSPLRAALLARRAQLGRGAEAEADARRALMLDANCRDAQARVGLIAWIGMDGMNYTKI</sequence>
<keyword evidence="7" id="KW-1185">Reference proteome</keyword>
<keyword evidence="3" id="KW-0677">Repeat</keyword>
<dbReference type="InterPro" id="IPR051982">
    <property type="entry name" value="CiliaryAsmbly_MitoImport"/>
</dbReference>
<keyword evidence="4" id="KW-0802">TPR repeat</keyword>
<evidence type="ECO:0000256" key="5">
    <source>
        <dbReference type="SAM" id="Coils"/>
    </source>
</evidence>
<dbReference type="SUPFAM" id="SSF48452">
    <property type="entry name" value="TPR-like"/>
    <property type="match status" value="2"/>
</dbReference>
<name>A0ABP0P833_9DINO</name>
<proteinExistence type="predicted"/>
<feature type="coiled-coil region" evidence="5">
    <location>
        <begin position="30"/>
        <end position="87"/>
    </location>
</feature>
<evidence type="ECO:0000256" key="3">
    <source>
        <dbReference type="ARBA" id="ARBA00022737"/>
    </source>
</evidence>
<keyword evidence="5" id="KW-0175">Coiled coil</keyword>
<dbReference type="EMBL" id="CAXAMN010022673">
    <property type="protein sequence ID" value="CAK9071778.1"/>
    <property type="molecule type" value="Genomic_DNA"/>
</dbReference>
<accession>A0ABP0P833</accession>
<dbReference type="InterPro" id="IPR019734">
    <property type="entry name" value="TPR_rpt"/>
</dbReference>